<feature type="signal peptide" evidence="13">
    <location>
        <begin position="1"/>
        <end position="21"/>
    </location>
</feature>
<keyword evidence="7 12" id="KW-0798">TonB box</keyword>
<feature type="domain" description="TonB-dependent receptor plug" evidence="15">
    <location>
        <begin position="49"/>
        <end position="158"/>
    </location>
</feature>
<evidence type="ECO:0000256" key="11">
    <source>
        <dbReference type="PROSITE-ProRule" id="PRU01360"/>
    </source>
</evidence>
<keyword evidence="10 11" id="KW-0998">Cell outer membrane</keyword>
<dbReference type="InterPro" id="IPR039426">
    <property type="entry name" value="TonB-dep_rcpt-like"/>
</dbReference>
<keyword evidence="6 13" id="KW-0732">Signal</keyword>
<dbReference type="PANTHER" id="PTHR30069:SF29">
    <property type="entry name" value="HEMOGLOBIN AND HEMOGLOBIN-HAPTOGLOBIN-BINDING PROTEIN 1-RELATED"/>
    <property type="match status" value="1"/>
</dbReference>
<keyword evidence="8 11" id="KW-0472">Membrane</keyword>
<comment type="subcellular location">
    <subcellularLocation>
        <location evidence="1 11">Cell outer membrane</location>
        <topology evidence="1 11">Multi-pass membrane protein</topology>
    </subcellularLocation>
</comment>
<evidence type="ECO:0000259" key="15">
    <source>
        <dbReference type="Pfam" id="PF07715"/>
    </source>
</evidence>
<dbReference type="InterPro" id="IPR012910">
    <property type="entry name" value="Plug_dom"/>
</dbReference>
<dbReference type="InterPro" id="IPR037066">
    <property type="entry name" value="Plug_dom_sf"/>
</dbReference>
<evidence type="ECO:0000256" key="8">
    <source>
        <dbReference type="ARBA" id="ARBA00023136"/>
    </source>
</evidence>
<evidence type="ECO:0000313" key="17">
    <source>
        <dbReference type="Proteomes" id="UP001157167"/>
    </source>
</evidence>
<dbReference type="PROSITE" id="PS52016">
    <property type="entry name" value="TONB_DEPENDENT_REC_3"/>
    <property type="match status" value="1"/>
</dbReference>
<dbReference type="RefSeq" id="WP_284187786.1">
    <property type="nucleotide sequence ID" value="NZ_BSPX01000025.1"/>
</dbReference>
<name>A0ABQ6FC52_9RHOO</name>
<evidence type="ECO:0000256" key="5">
    <source>
        <dbReference type="ARBA" id="ARBA00022692"/>
    </source>
</evidence>
<evidence type="ECO:0000256" key="7">
    <source>
        <dbReference type="ARBA" id="ARBA00023077"/>
    </source>
</evidence>
<gene>
    <name evidence="16" type="ORF">GCM10007933_19410</name>
</gene>
<evidence type="ECO:0000256" key="10">
    <source>
        <dbReference type="ARBA" id="ARBA00023237"/>
    </source>
</evidence>
<keyword evidence="4 11" id="KW-1134">Transmembrane beta strand</keyword>
<evidence type="ECO:0000256" key="3">
    <source>
        <dbReference type="ARBA" id="ARBA00022448"/>
    </source>
</evidence>
<comment type="similarity">
    <text evidence="2 11 12">Belongs to the TonB-dependent receptor family.</text>
</comment>
<dbReference type="PANTHER" id="PTHR30069">
    <property type="entry name" value="TONB-DEPENDENT OUTER MEMBRANE RECEPTOR"/>
    <property type="match status" value="1"/>
</dbReference>
<evidence type="ECO:0000256" key="1">
    <source>
        <dbReference type="ARBA" id="ARBA00004571"/>
    </source>
</evidence>
<organism evidence="16 17">
    <name type="scientific">Zoogloea oryzae</name>
    <dbReference type="NCBI Taxonomy" id="310767"/>
    <lineage>
        <taxon>Bacteria</taxon>
        <taxon>Pseudomonadati</taxon>
        <taxon>Pseudomonadota</taxon>
        <taxon>Betaproteobacteria</taxon>
        <taxon>Rhodocyclales</taxon>
        <taxon>Zoogloeaceae</taxon>
        <taxon>Zoogloea</taxon>
    </lineage>
</organism>
<dbReference type="Pfam" id="PF00593">
    <property type="entry name" value="TonB_dep_Rec_b-barrel"/>
    <property type="match status" value="1"/>
</dbReference>
<keyword evidence="5 11" id="KW-0812">Transmembrane</keyword>
<dbReference type="CDD" id="cd01347">
    <property type="entry name" value="ligand_gated_channel"/>
    <property type="match status" value="1"/>
</dbReference>
<reference evidence="17" key="1">
    <citation type="journal article" date="2019" name="Int. J. Syst. Evol. Microbiol.">
        <title>The Global Catalogue of Microorganisms (GCM) 10K type strain sequencing project: providing services to taxonomists for standard genome sequencing and annotation.</title>
        <authorList>
            <consortium name="The Broad Institute Genomics Platform"/>
            <consortium name="The Broad Institute Genome Sequencing Center for Infectious Disease"/>
            <person name="Wu L."/>
            <person name="Ma J."/>
        </authorList>
    </citation>
    <scope>NUCLEOTIDE SEQUENCE [LARGE SCALE GENOMIC DNA]</scope>
    <source>
        <strain evidence="17">NBRC 102407</strain>
    </source>
</reference>
<dbReference type="Gene3D" id="2.170.130.10">
    <property type="entry name" value="TonB-dependent receptor, plug domain"/>
    <property type="match status" value="1"/>
</dbReference>
<keyword evidence="9 16" id="KW-0675">Receptor</keyword>
<keyword evidence="17" id="KW-1185">Reference proteome</keyword>
<sequence length="674" mass="73359">MPCNRVRLVLPLALSVQLAWADDAVLADLALEDLARLDVATVSRKTQKLSETPAAVTVLTAEDIRRSGARSVPEALREVPGVSVAQIGAGSWAVGVRMAEGRFSNKLLVQIDGRSVYNPLFSGVFWESLDLLMEDIERIEVVRGPGASLWGANAVTGVINIVTRKATATRGSLISARVDHKGHPALAVRQGFDIGELGAVRVYAKGSEMLPSRSADGRSEVDHNRGWSAGFRMDSAGSAGNTWMVQGNSFRRTTSESLVTTGLDGSAGLYPLSLEFEGSSLLGRYSWGLLGGEASVQTYFDNLNASVGESGRGGISTFDLDFQHRLAPVGRHELMWGAGGRYVKTDIDAATPILTISPAERSLQVMSAFVQDEITLQPRTWKATLGARLEHSTLSHFEPQPTARLMWTPTESDSVWANWSRATRTPSVGEIGASILFGAKPTGNPMLPIVFVRSTPGQGWSPRAERVDALELGYRRTLRNGSFEAVLFHHDYRRLIAGYLDPNGLILPGIPLPIPPYFIPVQNIFRGNVGKARSTGVELGLDLPVNDRFRFQASYTAVNLKGARSSDPVTDAAGAELEEASPRYWGTLHGVIGLARGHELDLMVRRTGAITHGNVPAHTSFDVRYGWRPGPGFELTVMGINLFDKQHLEYMSNFLPTQPAYLSRQAYVQGVWRF</sequence>
<evidence type="ECO:0000259" key="14">
    <source>
        <dbReference type="Pfam" id="PF00593"/>
    </source>
</evidence>
<proteinExistence type="inferred from homology"/>
<dbReference type="Pfam" id="PF07715">
    <property type="entry name" value="Plug"/>
    <property type="match status" value="1"/>
</dbReference>
<evidence type="ECO:0000256" key="2">
    <source>
        <dbReference type="ARBA" id="ARBA00009810"/>
    </source>
</evidence>
<protein>
    <submittedName>
        <fullName evidence="16">TonB-dependent receptor</fullName>
    </submittedName>
</protein>
<dbReference type="Proteomes" id="UP001157167">
    <property type="component" value="Unassembled WGS sequence"/>
</dbReference>
<evidence type="ECO:0000256" key="13">
    <source>
        <dbReference type="SAM" id="SignalP"/>
    </source>
</evidence>
<evidence type="ECO:0000256" key="12">
    <source>
        <dbReference type="RuleBase" id="RU003357"/>
    </source>
</evidence>
<dbReference type="Gene3D" id="2.40.170.20">
    <property type="entry name" value="TonB-dependent receptor, beta-barrel domain"/>
    <property type="match status" value="1"/>
</dbReference>
<evidence type="ECO:0000313" key="16">
    <source>
        <dbReference type="EMBL" id="GLT22481.1"/>
    </source>
</evidence>
<dbReference type="SUPFAM" id="SSF56935">
    <property type="entry name" value="Porins"/>
    <property type="match status" value="1"/>
</dbReference>
<comment type="caution">
    <text evidence="16">The sequence shown here is derived from an EMBL/GenBank/DDBJ whole genome shotgun (WGS) entry which is preliminary data.</text>
</comment>
<dbReference type="EMBL" id="BSPX01000025">
    <property type="protein sequence ID" value="GLT22481.1"/>
    <property type="molecule type" value="Genomic_DNA"/>
</dbReference>
<feature type="domain" description="TonB-dependent receptor-like beta-barrel" evidence="14">
    <location>
        <begin position="222"/>
        <end position="642"/>
    </location>
</feature>
<evidence type="ECO:0000256" key="9">
    <source>
        <dbReference type="ARBA" id="ARBA00023170"/>
    </source>
</evidence>
<evidence type="ECO:0000256" key="6">
    <source>
        <dbReference type="ARBA" id="ARBA00022729"/>
    </source>
</evidence>
<keyword evidence="3 11" id="KW-0813">Transport</keyword>
<accession>A0ABQ6FC52</accession>
<feature type="chain" id="PRO_5047441984" evidence="13">
    <location>
        <begin position="22"/>
        <end position="674"/>
    </location>
</feature>
<evidence type="ECO:0000256" key="4">
    <source>
        <dbReference type="ARBA" id="ARBA00022452"/>
    </source>
</evidence>
<dbReference type="InterPro" id="IPR000531">
    <property type="entry name" value="Beta-barrel_TonB"/>
</dbReference>
<dbReference type="InterPro" id="IPR036942">
    <property type="entry name" value="Beta-barrel_TonB_sf"/>
</dbReference>